<name>A0A2P8R0Z5_9BACT</name>
<dbReference type="PANTHER" id="PTHR11088:SF60">
    <property type="entry name" value="TRNA DIMETHYLALLYLTRANSFERASE"/>
    <property type="match status" value="1"/>
</dbReference>
<keyword evidence="9 11" id="KW-0460">Magnesium</keyword>
<evidence type="ECO:0000256" key="5">
    <source>
        <dbReference type="ARBA" id="ARBA00022679"/>
    </source>
</evidence>
<dbReference type="PANTHER" id="PTHR11088">
    <property type="entry name" value="TRNA DIMETHYLALLYLTRANSFERASE"/>
    <property type="match status" value="1"/>
</dbReference>
<dbReference type="GO" id="GO:0005524">
    <property type="term" value="F:ATP binding"/>
    <property type="evidence" value="ECO:0007669"/>
    <property type="project" value="UniProtKB-UniRule"/>
</dbReference>
<feature type="site" description="Interaction with substrate tRNA" evidence="11">
    <location>
        <position position="100"/>
    </location>
</feature>
<evidence type="ECO:0000256" key="6">
    <source>
        <dbReference type="ARBA" id="ARBA00022694"/>
    </source>
</evidence>
<evidence type="ECO:0000256" key="2">
    <source>
        <dbReference type="ARBA" id="ARBA00003213"/>
    </source>
</evidence>
<comment type="similarity">
    <text evidence="3 11 14">Belongs to the IPP transferase family.</text>
</comment>
<keyword evidence="7 11" id="KW-0547">Nucleotide-binding</keyword>
<dbReference type="RefSeq" id="WP_106870766.1">
    <property type="nucleotide sequence ID" value="NZ_CP053841.1"/>
</dbReference>
<dbReference type="Gene3D" id="3.40.50.300">
    <property type="entry name" value="P-loop containing nucleotide triphosphate hydrolases"/>
    <property type="match status" value="1"/>
</dbReference>
<keyword evidence="5 11" id="KW-0808">Transferase</keyword>
<proteinExistence type="inferred from homology"/>
<reference evidence="16" key="1">
    <citation type="submission" date="2017-10" db="EMBL/GenBank/DDBJ databases">
        <title>Campylobacter species from seals.</title>
        <authorList>
            <person name="Gilbert M.J."/>
            <person name="Zomer A.L."/>
            <person name="Timmerman A.J."/>
            <person name="Duim B."/>
            <person name="Wagenaar J.A."/>
        </authorList>
    </citation>
    <scope>NUCLEOTIDE SEQUENCE [LARGE SCALE GENOMIC DNA]</scope>
    <source>
        <strain evidence="16">17S00004-5</strain>
    </source>
</reference>
<dbReference type="InterPro" id="IPR027417">
    <property type="entry name" value="P-loop_NTPase"/>
</dbReference>
<evidence type="ECO:0000256" key="1">
    <source>
        <dbReference type="ARBA" id="ARBA00001946"/>
    </source>
</evidence>
<evidence type="ECO:0000256" key="13">
    <source>
        <dbReference type="RuleBase" id="RU003784"/>
    </source>
</evidence>
<dbReference type="Proteomes" id="UP000240535">
    <property type="component" value="Unassembled WGS sequence"/>
</dbReference>
<dbReference type="EC" id="2.5.1.75" evidence="11"/>
<evidence type="ECO:0000256" key="7">
    <source>
        <dbReference type="ARBA" id="ARBA00022741"/>
    </source>
</evidence>
<dbReference type="AlphaFoldDB" id="A0A2P8R0Z5"/>
<dbReference type="HAMAP" id="MF_00185">
    <property type="entry name" value="IPP_trans"/>
    <property type="match status" value="1"/>
</dbReference>
<evidence type="ECO:0000313" key="16">
    <source>
        <dbReference type="Proteomes" id="UP000240535"/>
    </source>
</evidence>
<evidence type="ECO:0000256" key="4">
    <source>
        <dbReference type="ARBA" id="ARBA00011245"/>
    </source>
</evidence>
<comment type="caution">
    <text evidence="15">The sequence shown here is derived from an EMBL/GenBank/DDBJ whole genome shotgun (WGS) entry which is preliminary data.</text>
</comment>
<gene>
    <name evidence="11" type="primary">miaA</name>
    <name evidence="15" type="ORF">CQ405_03725</name>
</gene>
<keyword evidence="8 11" id="KW-0067">ATP-binding</keyword>
<comment type="function">
    <text evidence="2 11 13">Catalyzes the transfer of a dimethylallyl group onto the adenine at position 37 in tRNAs that read codons beginning with uridine, leading to the formation of N6-(dimethylallyl)adenosine (i(6)A).</text>
</comment>
<keyword evidence="16" id="KW-1185">Reference proteome</keyword>
<organism evidence="15 16">
    <name type="scientific">Campylobacter blaseri</name>
    <dbReference type="NCBI Taxonomy" id="2042961"/>
    <lineage>
        <taxon>Bacteria</taxon>
        <taxon>Pseudomonadati</taxon>
        <taxon>Campylobacterota</taxon>
        <taxon>Epsilonproteobacteria</taxon>
        <taxon>Campylobacterales</taxon>
        <taxon>Campylobacteraceae</taxon>
        <taxon>Campylobacter</taxon>
    </lineage>
</organism>
<comment type="subunit">
    <text evidence="4 11">Monomer.</text>
</comment>
<evidence type="ECO:0000256" key="11">
    <source>
        <dbReference type="HAMAP-Rule" id="MF_00185"/>
    </source>
</evidence>
<evidence type="ECO:0000256" key="9">
    <source>
        <dbReference type="ARBA" id="ARBA00022842"/>
    </source>
</evidence>
<evidence type="ECO:0000256" key="3">
    <source>
        <dbReference type="ARBA" id="ARBA00005842"/>
    </source>
</evidence>
<evidence type="ECO:0000256" key="14">
    <source>
        <dbReference type="RuleBase" id="RU003785"/>
    </source>
</evidence>
<comment type="cofactor">
    <cofactor evidence="1 11">
        <name>Mg(2+)</name>
        <dbReference type="ChEBI" id="CHEBI:18420"/>
    </cofactor>
</comment>
<protein>
    <recommendedName>
        <fullName evidence="11">tRNA dimethylallyltransferase</fullName>
        <ecNumber evidence="11">2.5.1.75</ecNumber>
    </recommendedName>
    <alternativeName>
        <fullName evidence="11">Dimethylallyl diphosphate:tRNA dimethylallyltransferase</fullName>
        <shortName evidence="11">DMAPP:tRNA dimethylallyltransferase</shortName>
        <shortName evidence="11">DMATase</shortName>
    </alternativeName>
    <alternativeName>
        <fullName evidence="11">Isopentenyl-diphosphate:tRNA isopentenyltransferase</fullName>
        <shortName evidence="11">IPP transferase</shortName>
        <shortName evidence="11">IPPT</shortName>
        <shortName evidence="11">IPTase</shortName>
    </alternativeName>
</protein>
<dbReference type="InterPro" id="IPR039657">
    <property type="entry name" value="Dimethylallyltransferase"/>
</dbReference>
<accession>A0A2P8R0Z5</accession>
<dbReference type="GO" id="GO:0006400">
    <property type="term" value="P:tRNA modification"/>
    <property type="evidence" value="ECO:0007669"/>
    <property type="project" value="TreeGrafter"/>
</dbReference>
<evidence type="ECO:0000256" key="8">
    <source>
        <dbReference type="ARBA" id="ARBA00022840"/>
    </source>
</evidence>
<sequence length="294" mass="33897">MFVEFAIIGTTASGKSNLALEIAQKYNGIILSLDSLSVYKEIDIVSAKPSKNELSLVRHFGINLIYPNKHFSVGNFIKEYRQAKEHAKKLNVPLIITGGSSFYLKTMLSGLSPKIDNVKTDLKNDEIYEIIKDIDPQFALKYSQNDSYRLLKWYSIYKTTNQIPTKFLKENTSKPTINHLKIFEIKTDKEILREKIKARTKKMFEAGLLDEAKYLFSKYDNSLKALNCIGLKECKDYFDNKISKNELVDLITIHTVQLAKRQRTFNKSKFKDKISLDIESLKVAIEDFLTFNNH</sequence>
<dbReference type="NCBIfam" id="TIGR00174">
    <property type="entry name" value="miaA"/>
    <property type="match status" value="1"/>
</dbReference>
<dbReference type="GO" id="GO:0052381">
    <property type="term" value="F:tRNA dimethylallyltransferase activity"/>
    <property type="evidence" value="ECO:0007669"/>
    <property type="project" value="UniProtKB-UniRule"/>
</dbReference>
<comment type="catalytic activity">
    <reaction evidence="10 11 12">
        <text>adenosine(37) in tRNA + dimethylallyl diphosphate = N(6)-dimethylallyladenosine(37) in tRNA + diphosphate</text>
        <dbReference type="Rhea" id="RHEA:26482"/>
        <dbReference type="Rhea" id="RHEA-COMP:10162"/>
        <dbReference type="Rhea" id="RHEA-COMP:10375"/>
        <dbReference type="ChEBI" id="CHEBI:33019"/>
        <dbReference type="ChEBI" id="CHEBI:57623"/>
        <dbReference type="ChEBI" id="CHEBI:74411"/>
        <dbReference type="ChEBI" id="CHEBI:74415"/>
        <dbReference type="EC" id="2.5.1.75"/>
    </reaction>
</comment>
<dbReference type="Pfam" id="PF01715">
    <property type="entry name" value="IPPT"/>
    <property type="match status" value="1"/>
</dbReference>
<feature type="binding site" evidence="11">
    <location>
        <begin position="9"/>
        <end position="16"/>
    </location>
    <ligand>
        <name>ATP</name>
        <dbReference type="ChEBI" id="CHEBI:30616"/>
    </ligand>
</feature>
<dbReference type="SUPFAM" id="SSF52540">
    <property type="entry name" value="P-loop containing nucleoside triphosphate hydrolases"/>
    <property type="match status" value="2"/>
</dbReference>
<dbReference type="InterPro" id="IPR018022">
    <property type="entry name" value="IPT"/>
</dbReference>
<dbReference type="EMBL" id="PDHH01000003">
    <property type="protein sequence ID" value="PSM52173.1"/>
    <property type="molecule type" value="Genomic_DNA"/>
</dbReference>
<evidence type="ECO:0000313" key="15">
    <source>
        <dbReference type="EMBL" id="PSM52173.1"/>
    </source>
</evidence>
<feature type="binding site" evidence="11">
    <location>
        <begin position="11"/>
        <end position="16"/>
    </location>
    <ligand>
        <name>substrate</name>
    </ligand>
</feature>
<dbReference type="Gene3D" id="1.10.20.140">
    <property type="match status" value="1"/>
</dbReference>
<evidence type="ECO:0000256" key="12">
    <source>
        <dbReference type="RuleBase" id="RU003783"/>
    </source>
</evidence>
<keyword evidence="6 11" id="KW-0819">tRNA processing</keyword>
<feature type="region of interest" description="Interaction with substrate tRNA" evidence="11">
    <location>
        <begin position="34"/>
        <end position="37"/>
    </location>
</feature>
<comment type="caution">
    <text evidence="11">Lacks conserved residue(s) required for the propagation of feature annotation.</text>
</comment>
<evidence type="ECO:0000256" key="10">
    <source>
        <dbReference type="ARBA" id="ARBA00049563"/>
    </source>
</evidence>
<dbReference type="OrthoDB" id="9776390at2"/>